<feature type="active site" description="For ring-opening step" evidence="4">
    <location>
        <position position="136"/>
    </location>
</feature>
<dbReference type="GO" id="GO:0006043">
    <property type="term" value="P:glucosamine catabolic process"/>
    <property type="evidence" value="ECO:0007669"/>
    <property type="project" value="TreeGrafter"/>
</dbReference>
<name>A0A1U7JGJ9_9HYPH</name>
<dbReference type="RefSeq" id="WP_028481459.1">
    <property type="nucleotide sequence ID" value="NZ_LVVZ01000018.1"/>
</dbReference>
<dbReference type="UniPathway" id="UPA00629">
    <property type="reaction ID" value="UER00684"/>
</dbReference>
<evidence type="ECO:0000313" key="7">
    <source>
        <dbReference type="Proteomes" id="UP000185783"/>
    </source>
</evidence>
<dbReference type="InterPro" id="IPR004547">
    <property type="entry name" value="Glucosamine6P_isomerase"/>
</dbReference>
<evidence type="ECO:0000313" key="6">
    <source>
        <dbReference type="EMBL" id="OKL43825.1"/>
    </source>
</evidence>
<keyword evidence="2 4" id="KW-0378">Hydrolase</keyword>
<evidence type="ECO:0000259" key="5">
    <source>
        <dbReference type="Pfam" id="PF01182"/>
    </source>
</evidence>
<dbReference type="EC" id="3.5.99.6" evidence="4"/>
<dbReference type="Pfam" id="PF01182">
    <property type="entry name" value="Glucosamine_iso"/>
    <property type="match status" value="1"/>
</dbReference>
<dbReference type="GO" id="GO:0019262">
    <property type="term" value="P:N-acetylneuraminate catabolic process"/>
    <property type="evidence" value="ECO:0007669"/>
    <property type="project" value="UniProtKB-UniRule"/>
</dbReference>
<sequence length="260" mass="28225">MKILIHDTAEAAEKDTARRLAQAVNKKPDSVLGLATGGTMTRVYEELVALYNQKRVSFSEATTFNLDEYIGLPAEHPCSYHTYMREALFKHIDIPEAATHLPDGMASHPDQAAADYEAAIHAAGGIDLQLLGIGHNGHIGFNEPSSSLQSRTRVKTLTEDTRRANQRYFASFDETPIYAITMGIATIMDARECLLLATGAGKADAVAAMIEGPMSANCPASALQMHQTATILLDSEAASRLANRAYYEYVHPKGDDSVQL</sequence>
<dbReference type="InterPro" id="IPR006148">
    <property type="entry name" value="Glc/Gal-6P_isomerase"/>
</dbReference>
<protein>
    <recommendedName>
        <fullName evidence="4">Glucosamine-6-phosphate deaminase</fullName>
        <ecNumber evidence="4">3.5.99.6</ecNumber>
    </recommendedName>
    <alternativeName>
        <fullName evidence="4">GlcN6P deaminase</fullName>
        <shortName evidence="4">GNPDA</shortName>
    </alternativeName>
    <alternativeName>
        <fullName evidence="4">Glucosamine-6-phosphate isomerase</fullName>
    </alternativeName>
</protein>
<evidence type="ECO:0000256" key="4">
    <source>
        <dbReference type="HAMAP-Rule" id="MF_01241"/>
    </source>
</evidence>
<accession>A0A1U7JGJ9</accession>
<comment type="activity regulation">
    <text evidence="4">Allosterically activated by N-acetylglucosamine 6-phosphate (GlcNAc6P).</text>
</comment>
<comment type="catalytic activity">
    <reaction evidence="1 4">
        <text>alpha-D-glucosamine 6-phosphate + H2O = beta-D-fructose 6-phosphate + NH4(+)</text>
        <dbReference type="Rhea" id="RHEA:12172"/>
        <dbReference type="ChEBI" id="CHEBI:15377"/>
        <dbReference type="ChEBI" id="CHEBI:28938"/>
        <dbReference type="ChEBI" id="CHEBI:57634"/>
        <dbReference type="ChEBI" id="CHEBI:75989"/>
        <dbReference type="EC" id="3.5.99.6"/>
    </reaction>
</comment>
<feature type="site" description="Part of the allosteric site" evidence="4">
    <location>
        <position position="156"/>
    </location>
</feature>
<evidence type="ECO:0000256" key="2">
    <source>
        <dbReference type="ARBA" id="ARBA00022801"/>
    </source>
</evidence>
<proteinExistence type="inferred from homology"/>
<dbReference type="AlphaFoldDB" id="A0A1U7JGJ9"/>
<dbReference type="InterPro" id="IPR018321">
    <property type="entry name" value="Glucosamine6P_isomerase_CS"/>
</dbReference>
<dbReference type="GO" id="GO:0006046">
    <property type="term" value="P:N-acetylglucosamine catabolic process"/>
    <property type="evidence" value="ECO:0007669"/>
    <property type="project" value="UniProtKB-UniRule"/>
</dbReference>
<organism evidence="6 7">
    <name type="scientific">Pseudovibrio exalbescens</name>
    <dbReference type="NCBI Taxonomy" id="197461"/>
    <lineage>
        <taxon>Bacteria</taxon>
        <taxon>Pseudomonadati</taxon>
        <taxon>Pseudomonadota</taxon>
        <taxon>Alphaproteobacteria</taxon>
        <taxon>Hyphomicrobiales</taxon>
        <taxon>Stappiaceae</taxon>
        <taxon>Pseudovibrio</taxon>
    </lineage>
</organism>
<dbReference type="GO" id="GO:0004342">
    <property type="term" value="F:glucosamine-6-phosphate deaminase activity"/>
    <property type="evidence" value="ECO:0007669"/>
    <property type="project" value="UniProtKB-UniRule"/>
</dbReference>
<feature type="site" description="Part of the allosteric site" evidence="4">
    <location>
        <position position="155"/>
    </location>
</feature>
<feature type="site" description="Part of the allosteric site" evidence="4">
    <location>
        <position position="146"/>
    </location>
</feature>
<keyword evidence="3 4" id="KW-0119">Carbohydrate metabolism</keyword>
<dbReference type="GO" id="GO:0005975">
    <property type="term" value="P:carbohydrate metabolic process"/>
    <property type="evidence" value="ECO:0007669"/>
    <property type="project" value="InterPro"/>
</dbReference>
<dbReference type="FunFam" id="3.40.50.1360:FF:000003">
    <property type="entry name" value="Glucosamine-6-phosphate deaminase"/>
    <property type="match status" value="1"/>
</dbReference>
<dbReference type="PANTHER" id="PTHR11280:SF5">
    <property type="entry name" value="GLUCOSAMINE-6-PHOSPHATE ISOMERASE"/>
    <property type="match status" value="1"/>
</dbReference>
<dbReference type="PANTHER" id="PTHR11280">
    <property type="entry name" value="GLUCOSAMINE-6-PHOSPHATE ISOMERASE"/>
    <property type="match status" value="1"/>
</dbReference>
<dbReference type="NCBIfam" id="TIGR00502">
    <property type="entry name" value="nagB"/>
    <property type="match status" value="1"/>
</dbReference>
<dbReference type="CDD" id="cd01399">
    <property type="entry name" value="GlcN6P_deaminase"/>
    <property type="match status" value="1"/>
</dbReference>
<comment type="function">
    <text evidence="4">Catalyzes the reversible isomerization-deamination of glucosamine 6-phosphate (GlcN6P) to form fructose 6-phosphate (Fru6P) and ammonium ion.</text>
</comment>
<comment type="similarity">
    <text evidence="4">Belongs to the glucosamine/galactosamine-6-phosphate isomerase family. NagB subfamily.</text>
</comment>
<dbReference type="HAMAP" id="MF_01241">
    <property type="entry name" value="GlcN6P_deamin"/>
    <property type="match status" value="1"/>
</dbReference>
<feature type="domain" description="Glucosamine/galactosamine-6-phosphate isomerase" evidence="5">
    <location>
        <begin position="7"/>
        <end position="230"/>
    </location>
</feature>
<comment type="caution">
    <text evidence="4">Lacks conserved residue(s) required for the propagation of feature annotation.</text>
</comment>
<dbReference type="SUPFAM" id="SSF100950">
    <property type="entry name" value="NagB/RpiA/CoA transferase-like"/>
    <property type="match status" value="1"/>
</dbReference>
<feature type="active site" description="For ring-opening step" evidence="4">
    <location>
        <position position="143"/>
    </location>
</feature>
<comment type="caution">
    <text evidence="6">The sequence shown here is derived from an EMBL/GenBank/DDBJ whole genome shotgun (WGS) entry which is preliminary data.</text>
</comment>
<dbReference type="STRING" id="197461.A3843_11985"/>
<keyword evidence="7" id="KW-1185">Reference proteome</keyword>
<feature type="active site" description="Proton acceptor; for enolization step" evidence="4">
    <location>
        <position position="67"/>
    </location>
</feature>
<dbReference type="GO" id="GO:0042802">
    <property type="term" value="F:identical protein binding"/>
    <property type="evidence" value="ECO:0007669"/>
    <property type="project" value="TreeGrafter"/>
</dbReference>
<dbReference type="InterPro" id="IPR037171">
    <property type="entry name" value="NagB/RpiA_transferase-like"/>
</dbReference>
<dbReference type="GO" id="GO:0005737">
    <property type="term" value="C:cytoplasm"/>
    <property type="evidence" value="ECO:0007669"/>
    <property type="project" value="TreeGrafter"/>
</dbReference>
<feature type="active site" description="Proton acceptor; for ring-opening step" evidence="4">
    <location>
        <position position="138"/>
    </location>
</feature>
<comment type="pathway">
    <text evidence="4">Amino-sugar metabolism; N-acetylneuraminate degradation; D-fructose 6-phosphate from N-acetylneuraminate: step 5/5.</text>
</comment>
<dbReference type="EMBL" id="LVVZ01000018">
    <property type="protein sequence ID" value="OKL43825.1"/>
    <property type="molecule type" value="Genomic_DNA"/>
</dbReference>
<dbReference type="PROSITE" id="PS01161">
    <property type="entry name" value="GLC_GALNAC_ISOMERASE"/>
    <property type="match status" value="1"/>
</dbReference>
<feature type="site" description="Part of the allosteric site" evidence="4">
    <location>
        <position position="153"/>
    </location>
</feature>
<reference evidence="6 7" key="1">
    <citation type="submission" date="2016-03" db="EMBL/GenBank/DDBJ databases">
        <title>Genome sequence of Nesiotobacter sp. nov., a moderately halophilic alphaproteobacterium isolated from the Yellow Sea, China.</title>
        <authorList>
            <person name="Zhang G."/>
            <person name="Zhang R."/>
        </authorList>
    </citation>
    <scope>NUCLEOTIDE SEQUENCE [LARGE SCALE GENOMIC DNA]</scope>
    <source>
        <strain evidence="6 7">WB1-6</strain>
    </source>
</reference>
<dbReference type="NCBIfam" id="NF001684">
    <property type="entry name" value="PRK00443.1-4"/>
    <property type="match status" value="1"/>
</dbReference>
<dbReference type="Proteomes" id="UP000185783">
    <property type="component" value="Unassembled WGS sequence"/>
</dbReference>
<evidence type="ECO:0000256" key="3">
    <source>
        <dbReference type="ARBA" id="ARBA00023277"/>
    </source>
</evidence>
<evidence type="ECO:0000256" key="1">
    <source>
        <dbReference type="ARBA" id="ARBA00000644"/>
    </source>
</evidence>
<dbReference type="Gene3D" id="3.40.50.1360">
    <property type="match status" value="1"/>
</dbReference>
<gene>
    <name evidence="4" type="primary">nagB</name>
    <name evidence="6" type="ORF">A3843_11985</name>
</gene>
<keyword evidence="4" id="KW-0021">Allosteric enzyme</keyword>